<evidence type="ECO:0000313" key="3">
    <source>
        <dbReference type="EMBL" id="SMF70839.1"/>
    </source>
</evidence>
<evidence type="ECO:0000259" key="2">
    <source>
        <dbReference type="PROSITE" id="PS50125"/>
    </source>
</evidence>
<accession>A0A1X7GJQ8</accession>
<dbReference type="Pfam" id="PF05226">
    <property type="entry name" value="CHASE2"/>
    <property type="match status" value="1"/>
</dbReference>
<sequence length="661" mass="72272">MPRWQSRTLRTAGQIGPVRLIACVIVLALALIVARQGWTLPLTVDAERALYDWRVDRAAPRVAQDERMVMVVYTDETLEAVAKRSPLDRKMLADALRAIDAMNPKAIGIDILIDQPQEEDSLLLETFRQLKTPTYLAFASNATNPDYMRVWQEEFLTGFLKQSAPGPVRPTSIMLQPDGDNVIRRWPDQPASLPPLFANALAPGHEAFRAYRGAIHFPQPKSPEYPVISRLPIDLFASELAPAMRAQIEGRYVLIGGDIQDLDDYQTPLTRQTGEFMKGLEVHARLLAQMLDGRMPQPIPGWALWIAALGVVAAGALTSLLEMRGWKLGVAFVGQLAFFVALPFYLATTNVDTLDLPAFGWGVGWILAFLAVGTAARAVGSEQKRFAQSALGKYLPADIAAQILKDPELLALRGEKKQIYALFTDLEGFTKLSHAITPEQLSDLLNRYLDVMSDTVLKHGGTIDKFVGDAVVAFWGAPIERPDDADRACRAAVEMFEAGEAFARSAGPELPKIGCTRVGLHRGEAVVGNFGGEGRIQYTALGDGMNTAARLESANKYLKTTVLVSDEAKRESGADIFRPMGRIVLSGRATPVAVWEPVPQMDSALREKINALWQRYDGGDAAALSELESLSASQPDDAALANFVYRVREAGPGGHFVLGSK</sequence>
<dbReference type="Proteomes" id="UP000192934">
    <property type="component" value="Chromosome I"/>
</dbReference>
<keyword evidence="1" id="KW-0472">Membrane</keyword>
<protein>
    <submittedName>
        <fullName evidence="3">Adenylate/guanylate cyclase</fullName>
    </submittedName>
</protein>
<dbReference type="CDD" id="cd07302">
    <property type="entry name" value="CHD"/>
    <property type="match status" value="1"/>
</dbReference>
<keyword evidence="1" id="KW-0812">Transmembrane</keyword>
<dbReference type="SMART" id="SM01080">
    <property type="entry name" value="CHASE2"/>
    <property type="match status" value="1"/>
</dbReference>
<dbReference type="EMBL" id="LT840185">
    <property type="protein sequence ID" value="SMF70839.1"/>
    <property type="molecule type" value="Genomic_DNA"/>
</dbReference>
<dbReference type="OrthoDB" id="9789782at2"/>
<dbReference type="Gene3D" id="3.30.70.1230">
    <property type="entry name" value="Nucleotide cyclase"/>
    <property type="match status" value="1"/>
</dbReference>
<dbReference type="InterPro" id="IPR001054">
    <property type="entry name" value="A/G_cyclase"/>
</dbReference>
<dbReference type="InterPro" id="IPR050697">
    <property type="entry name" value="Adenylyl/Guanylyl_Cyclase_3/4"/>
</dbReference>
<proteinExistence type="predicted"/>
<dbReference type="SUPFAM" id="SSF55073">
    <property type="entry name" value="Nucleotide cyclase"/>
    <property type="match status" value="1"/>
</dbReference>
<dbReference type="STRING" id="941907.SAMN06295910_1955"/>
<keyword evidence="1" id="KW-1133">Transmembrane helix</keyword>
<dbReference type="AlphaFoldDB" id="A0A1X7GJQ8"/>
<organism evidence="3 4">
    <name type="scientific">Allosphingosinicella indica</name>
    <dbReference type="NCBI Taxonomy" id="941907"/>
    <lineage>
        <taxon>Bacteria</taxon>
        <taxon>Pseudomonadati</taxon>
        <taxon>Pseudomonadota</taxon>
        <taxon>Alphaproteobacteria</taxon>
        <taxon>Sphingomonadales</taxon>
        <taxon>Sphingomonadaceae</taxon>
        <taxon>Allosphingosinicella</taxon>
    </lineage>
</organism>
<feature type="transmembrane region" description="Helical" evidence="1">
    <location>
        <begin position="358"/>
        <end position="379"/>
    </location>
</feature>
<feature type="transmembrane region" description="Helical" evidence="1">
    <location>
        <begin position="20"/>
        <end position="38"/>
    </location>
</feature>
<dbReference type="InterPro" id="IPR029787">
    <property type="entry name" value="Nucleotide_cyclase"/>
</dbReference>
<feature type="transmembrane region" description="Helical" evidence="1">
    <location>
        <begin position="328"/>
        <end position="346"/>
    </location>
</feature>
<feature type="transmembrane region" description="Helical" evidence="1">
    <location>
        <begin position="302"/>
        <end position="321"/>
    </location>
</feature>
<feature type="domain" description="Guanylate cyclase" evidence="2">
    <location>
        <begin position="420"/>
        <end position="552"/>
    </location>
</feature>
<dbReference type="RefSeq" id="WP_085218600.1">
    <property type="nucleotide sequence ID" value="NZ_LT840185.1"/>
</dbReference>
<reference evidence="4" key="1">
    <citation type="submission" date="2017-04" db="EMBL/GenBank/DDBJ databases">
        <authorList>
            <person name="Varghese N."/>
            <person name="Submissions S."/>
        </authorList>
    </citation>
    <scope>NUCLEOTIDE SEQUENCE [LARGE SCALE GENOMIC DNA]</scope>
    <source>
        <strain evidence="4">Dd16</strain>
    </source>
</reference>
<keyword evidence="4" id="KW-1185">Reference proteome</keyword>
<evidence type="ECO:0000256" key="1">
    <source>
        <dbReference type="SAM" id="Phobius"/>
    </source>
</evidence>
<name>A0A1X7GJQ8_9SPHN</name>
<evidence type="ECO:0000313" key="4">
    <source>
        <dbReference type="Proteomes" id="UP000192934"/>
    </source>
</evidence>
<dbReference type="GO" id="GO:0006171">
    <property type="term" value="P:cAMP biosynthetic process"/>
    <property type="evidence" value="ECO:0007669"/>
    <property type="project" value="TreeGrafter"/>
</dbReference>
<dbReference type="PANTHER" id="PTHR43081">
    <property type="entry name" value="ADENYLATE CYCLASE, TERMINAL-DIFFERENTIATION SPECIFIC-RELATED"/>
    <property type="match status" value="1"/>
</dbReference>
<dbReference type="Pfam" id="PF00211">
    <property type="entry name" value="Guanylate_cyc"/>
    <property type="match status" value="1"/>
</dbReference>
<dbReference type="InterPro" id="IPR007890">
    <property type="entry name" value="CHASE2"/>
</dbReference>
<dbReference type="SMART" id="SM00044">
    <property type="entry name" value="CYCc"/>
    <property type="match status" value="1"/>
</dbReference>
<dbReference type="PANTHER" id="PTHR43081:SF1">
    <property type="entry name" value="ADENYLATE CYCLASE, TERMINAL-DIFFERENTIATION SPECIFIC"/>
    <property type="match status" value="1"/>
</dbReference>
<gene>
    <name evidence="3" type="ORF">SAMN06295910_1955</name>
</gene>
<dbReference type="GO" id="GO:0004016">
    <property type="term" value="F:adenylate cyclase activity"/>
    <property type="evidence" value="ECO:0007669"/>
    <property type="project" value="UniProtKB-ARBA"/>
</dbReference>
<dbReference type="GO" id="GO:0035556">
    <property type="term" value="P:intracellular signal transduction"/>
    <property type="evidence" value="ECO:0007669"/>
    <property type="project" value="InterPro"/>
</dbReference>
<dbReference type="PROSITE" id="PS50125">
    <property type="entry name" value="GUANYLATE_CYCLASE_2"/>
    <property type="match status" value="1"/>
</dbReference>